<dbReference type="OrthoDB" id="5880683at2"/>
<dbReference type="GO" id="GO:0005886">
    <property type="term" value="C:plasma membrane"/>
    <property type="evidence" value="ECO:0007669"/>
    <property type="project" value="UniProtKB-SubCell"/>
</dbReference>
<keyword evidence="10" id="KW-1185">Reference proteome</keyword>
<accession>A0A2S9IF77</accession>
<keyword evidence="2" id="KW-1003">Cell membrane</keyword>
<reference evidence="9 10" key="1">
    <citation type="submission" date="2017-10" db="EMBL/GenBank/DDBJ databases">
        <title>Draft genome of two endophytic bacteria isolated from 'guarana' Paullinia cupana (Mart.) Ducke.</title>
        <authorList>
            <person name="Siqueira K.A."/>
            <person name="Liotti R.G."/>
            <person name="Mendes T.A."/>
            <person name="Soares M.A."/>
        </authorList>
    </citation>
    <scope>NUCLEOTIDE SEQUENCE [LARGE SCALE GENOMIC DNA]</scope>
    <source>
        <strain evidence="9 10">342</strain>
    </source>
</reference>
<protein>
    <submittedName>
        <fullName evidence="9">Small toxic polypeptide</fullName>
    </submittedName>
</protein>
<dbReference type="Pfam" id="PF01848">
    <property type="entry name" value="HOK_GEF"/>
    <property type="match status" value="1"/>
</dbReference>
<dbReference type="EMBL" id="PDET01000003">
    <property type="protein sequence ID" value="PRD16445.1"/>
    <property type="molecule type" value="Genomic_DNA"/>
</dbReference>
<gene>
    <name evidence="9" type="ORF">CQW29_06460</name>
</gene>
<keyword evidence="6 8" id="KW-1133">Transmembrane helix</keyword>
<dbReference type="NCBIfam" id="NF007279">
    <property type="entry name" value="PRK09738.1"/>
    <property type="match status" value="1"/>
</dbReference>
<name>A0A2S9IF77_9GAMM</name>
<dbReference type="PRINTS" id="PR00281">
    <property type="entry name" value="HOKGEFTOXIC"/>
</dbReference>
<dbReference type="Proteomes" id="UP000239181">
    <property type="component" value="Unassembled WGS sequence"/>
</dbReference>
<keyword evidence="3" id="KW-0997">Cell inner membrane</keyword>
<keyword evidence="7 8" id="KW-0472">Membrane</keyword>
<evidence type="ECO:0000313" key="9">
    <source>
        <dbReference type="EMBL" id="PRD16445.1"/>
    </source>
</evidence>
<keyword evidence="5 8" id="KW-0812">Transmembrane</keyword>
<evidence type="ECO:0000256" key="7">
    <source>
        <dbReference type="ARBA" id="ARBA00023136"/>
    </source>
</evidence>
<evidence type="ECO:0000256" key="6">
    <source>
        <dbReference type="ARBA" id="ARBA00022989"/>
    </source>
</evidence>
<evidence type="ECO:0000256" key="1">
    <source>
        <dbReference type="ARBA" id="ARBA00004377"/>
    </source>
</evidence>
<comment type="subcellular location">
    <subcellularLocation>
        <location evidence="1 8">Cell inner membrane</location>
        <topology evidence="1 8">Single-pass membrane protein</topology>
    </subcellularLocation>
</comment>
<evidence type="ECO:0000313" key="10">
    <source>
        <dbReference type="Proteomes" id="UP000239181"/>
    </source>
</evidence>
<dbReference type="AlphaFoldDB" id="A0A2S9IF77"/>
<dbReference type="RefSeq" id="WP_105591888.1">
    <property type="nucleotide sequence ID" value="NZ_JAFBFW010000006.1"/>
</dbReference>
<sequence length="50" mass="5754">MKIPPIITIVLILCITVLIFTYFTRETLCELRWKSGDKEVAAFMAYESGK</sequence>
<proteinExistence type="inferred from homology"/>
<evidence type="ECO:0000256" key="5">
    <source>
        <dbReference type="ARBA" id="ARBA00022692"/>
    </source>
</evidence>
<organism evidence="9 10">
    <name type="scientific">Pantoea coffeiphila</name>
    <dbReference type="NCBI Taxonomy" id="1465635"/>
    <lineage>
        <taxon>Bacteria</taxon>
        <taxon>Pseudomonadati</taxon>
        <taxon>Pseudomonadota</taxon>
        <taxon>Gammaproteobacteria</taxon>
        <taxon>Enterobacterales</taxon>
        <taxon>Erwiniaceae</taxon>
        <taxon>Pantoea</taxon>
    </lineage>
</organism>
<evidence type="ECO:0000256" key="8">
    <source>
        <dbReference type="RuleBase" id="RU221113"/>
    </source>
</evidence>
<evidence type="ECO:0000256" key="3">
    <source>
        <dbReference type="ARBA" id="ARBA00022519"/>
    </source>
</evidence>
<evidence type="ECO:0000256" key="2">
    <source>
        <dbReference type="ARBA" id="ARBA00022475"/>
    </source>
</evidence>
<keyword evidence="4" id="KW-1277">Toxin-antitoxin system</keyword>
<comment type="caution">
    <text evidence="9">The sequence shown here is derived from an EMBL/GenBank/DDBJ whole genome shotgun (WGS) entry which is preliminary data.</text>
</comment>
<feature type="transmembrane region" description="Helical" evidence="8">
    <location>
        <begin position="6"/>
        <end position="24"/>
    </location>
</feature>
<evidence type="ECO:0000256" key="4">
    <source>
        <dbReference type="ARBA" id="ARBA00022649"/>
    </source>
</evidence>
<comment type="similarity">
    <text evidence="8">Belongs to the hok/gef family.</text>
</comment>
<dbReference type="InterPro" id="IPR000021">
    <property type="entry name" value="Hok/gef_toxin"/>
</dbReference>